<reference evidence="21 22" key="1">
    <citation type="submission" date="2024-02" db="EMBL/GenBank/DDBJ databases">
        <title>Haloferula sargassicola NBRC 104335.</title>
        <authorList>
            <person name="Ichikawa N."/>
            <person name="Katano-Makiyama Y."/>
            <person name="Hidaka K."/>
        </authorList>
    </citation>
    <scope>NUCLEOTIDE SEQUENCE [LARGE SCALE GENOMIC DNA]</scope>
    <source>
        <strain evidence="21 22">NBRC 104335</strain>
    </source>
</reference>
<evidence type="ECO:0000256" key="11">
    <source>
        <dbReference type="ARBA" id="ARBA00022989"/>
    </source>
</evidence>
<dbReference type="Gene3D" id="1.10.287.90">
    <property type="match status" value="1"/>
</dbReference>
<dbReference type="Pfam" id="PF00034">
    <property type="entry name" value="Cytochrom_C"/>
    <property type="match status" value="1"/>
</dbReference>
<feature type="transmembrane region" description="Helical" evidence="18">
    <location>
        <begin position="21"/>
        <end position="46"/>
    </location>
</feature>
<keyword evidence="13" id="KW-0186">Copper</keyword>
<evidence type="ECO:0000256" key="12">
    <source>
        <dbReference type="ARBA" id="ARBA00023004"/>
    </source>
</evidence>
<evidence type="ECO:0000256" key="9">
    <source>
        <dbReference type="ARBA" id="ARBA00022967"/>
    </source>
</evidence>
<evidence type="ECO:0000256" key="8">
    <source>
        <dbReference type="ARBA" id="ARBA00022723"/>
    </source>
</evidence>
<dbReference type="EMBL" id="BAABRI010000001">
    <property type="protein sequence ID" value="GAA5480848.1"/>
    <property type="molecule type" value="Genomic_DNA"/>
</dbReference>
<dbReference type="InterPro" id="IPR001505">
    <property type="entry name" value="Copper_CuA"/>
</dbReference>
<keyword evidence="11 18" id="KW-1133">Transmembrane helix</keyword>
<dbReference type="SUPFAM" id="SSF46626">
    <property type="entry name" value="Cytochrome c"/>
    <property type="match status" value="1"/>
</dbReference>
<dbReference type="SUPFAM" id="SSF49503">
    <property type="entry name" value="Cupredoxins"/>
    <property type="match status" value="1"/>
</dbReference>
<feature type="transmembrane region" description="Helical" evidence="18">
    <location>
        <begin position="67"/>
        <end position="89"/>
    </location>
</feature>
<evidence type="ECO:0000313" key="22">
    <source>
        <dbReference type="Proteomes" id="UP001476282"/>
    </source>
</evidence>
<sequence length="311" mass="34303">MNLPTAILPPDAGGFAKPVDWLFWGLTGLSALVVFGLVVVIGFFLIKYRRNSPATHTAAETSIGLEITWTAIPLLAFTVIFALGASTYLKMASPPDDALEIYVTGRQWMWEFYRDDGPTELAQLHVPAGTPIRLTMISEDVIHSFYVPALRMKHDLVPGRYVTAWFEAEKPGTYPIYCAEYCGDQHSQMRGKLVVMPPADYARWLEQGNAKPTLAARGQQLYHDHGCSGCHEAGSTVHAPSLNRLYGSVVHIQDGTSVQADAAYIRDSILLPQKQIVAGYDDVMPSFDGQIGEDDLFALIAYLKSRADNPR</sequence>
<dbReference type="Pfam" id="PF00116">
    <property type="entry name" value="COX2"/>
    <property type="match status" value="1"/>
</dbReference>
<evidence type="ECO:0000259" key="20">
    <source>
        <dbReference type="PROSITE" id="PS51007"/>
    </source>
</evidence>
<feature type="domain" description="Cytochrome c" evidence="20">
    <location>
        <begin position="213"/>
        <end position="307"/>
    </location>
</feature>
<comment type="caution">
    <text evidence="21">The sequence shown here is derived from an EMBL/GenBank/DDBJ whole genome shotgun (WGS) entry which is preliminary data.</text>
</comment>
<dbReference type="CDD" id="cd13915">
    <property type="entry name" value="CuRO_HCO_II_like_2"/>
    <property type="match status" value="1"/>
</dbReference>
<evidence type="ECO:0000256" key="3">
    <source>
        <dbReference type="ARBA" id="ARBA00012949"/>
    </source>
</evidence>
<accession>A0ABP9UGQ4</accession>
<gene>
    <name evidence="21" type="primary">ctaC</name>
    <name evidence="21" type="ORF">Hsar01_00052</name>
</gene>
<evidence type="ECO:0000256" key="4">
    <source>
        <dbReference type="ARBA" id="ARBA00022448"/>
    </source>
</evidence>
<dbReference type="SUPFAM" id="SSF81464">
    <property type="entry name" value="Cytochrome c oxidase subunit II-like, transmembrane region"/>
    <property type="match status" value="1"/>
</dbReference>
<evidence type="ECO:0000256" key="10">
    <source>
        <dbReference type="ARBA" id="ARBA00022982"/>
    </source>
</evidence>
<dbReference type="Proteomes" id="UP001476282">
    <property type="component" value="Unassembled WGS sequence"/>
</dbReference>
<dbReference type="PROSITE" id="PS00078">
    <property type="entry name" value="COX2"/>
    <property type="match status" value="1"/>
</dbReference>
<evidence type="ECO:0000313" key="21">
    <source>
        <dbReference type="EMBL" id="GAA5480848.1"/>
    </source>
</evidence>
<keyword evidence="6" id="KW-0679">Respiratory chain</keyword>
<name>A0ABP9UGQ4_9BACT</name>
<dbReference type="PROSITE" id="PS51007">
    <property type="entry name" value="CYTC"/>
    <property type="match status" value="1"/>
</dbReference>
<dbReference type="EC" id="7.1.1.9" evidence="3"/>
<dbReference type="PROSITE" id="PS50857">
    <property type="entry name" value="COX2_CUA"/>
    <property type="match status" value="1"/>
</dbReference>
<protein>
    <recommendedName>
        <fullName evidence="3">cytochrome-c oxidase</fullName>
        <ecNumber evidence="3">7.1.1.9</ecNumber>
    </recommendedName>
    <alternativeName>
        <fullName evidence="16">Cytochrome aa3 subunit 2</fullName>
    </alternativeName>
</protein>
<keyword evidence="14 18" id="KW-0472">Membrane</keyword>
<evidence type="ECO:0000256" key="18">
    <source>
        <dbReference type="SAM" id="Phobius"/>
    </source>
</evidence>
<evidence type="ECO:0000256" key="16">
    <source>
        <dbReference type="ARBA" id="ARBA00031399"/>
    </source>
</evidence>
<keyword evidence="12 17" id="KW-0408">Iron</keyword>
<dbReference type="Gene3D" id="2.60.40.420">
    <property type="entry name" value="Cupredoxins - blue copper proteins"/>
    <property type="match status" value="1"/>
</dbReference>
<evidence type="ECO:0000256" key="14">
    <source>
        <dbReference type="ARBA" id="ARBA00023136"/>
    </source>
</evidence>
<keyword evidence="4" id="KW-0813">Transport</keyword>
<evidence type="ECO:0000256" key="2">
    <source>
        <dbReference type="ARBA" id="ARBA00007866"/>
    </source>
</evidence>
<dbReference type="NCBIfam" id="TIGR02866">
    <property type="entry name" value="CoxB"/>
    <property type="match status" value="1"/>
</dbReference>
<keyword evidence="5 17" id="KW-0349">Heme</keyword>
<comment type="similarity">
    <text evidence="2">Belongs to the cytochrome c oxidase subunit 2 family.</text>
</comment>
<dbReference type="InterPro" id="IPR008972">
    <property type="entry name" value="Cupredoxin"/>
</dbReference>
<dbReference type="PANTHER" id="PTHR22888:SF9">
    <property type="entry name" value="CYTOCHROME C OXIDASE SUBUNIT 2"/>
    <property type="match status" value="1"/>
</dbReference>
<dbReference type="InterPro" id="IPR014222">
    <property type="entry name" value="Cyt_c_oxidase_su2"/>
</dbReference>
<keyword evidence="10" id="KW-0249">Electron transport</keyword>
<dbReference type="RefSeq" id="WP_353565006.1">
    <property type="nucleotide sequence ID" value="NZ_BAABRI010000001.1"/>
</dbReference>
<dbReference type="PANTHER" id="PTHR22888">
    <property type="entry name" value="CYTOCHROME C OXIDASE, SUBUNIT II"/>
    <property type="match status" value="1"/>
</dbReference>
<dbReference type="InterPro" id="IPR002429">
    <property type="entry name" value="CcO_II-like_C"/>
</dbReference>
<keyword evidence="9" id="KW-1278">Translocase</keyword>
<dbReference type="InterPro" id="IPR009056">
    <property type="entry name" value="Cyt_c-like_dom"/>
</dbReference>
<dbReference type="InterPro" id="IPR045187">
    <property type="entry name" value="CcO_II"/>
</dbReference>
<evidence type="ECO:0000256" key="7">
    <source>
        <dbReference type="ARBA" id="ARBA00022692"/>
    </source>
</evidence>
<dbReference type="InterPro" id="IPR036257">
    <property type="entry name" value="Cyt_c_oxidase_su2_TM_sf"/>
</dbReference>
<comment type="subcellular location">
    <subcellularLocation>
        <location evidence="1">Membrane</location>
        <topology evidence="1">Multi-pass membrane protein</topology>
    </subcellularLocation>
</comment>
<keyword evidence="7 18" id="KW-0812">Transmembrane</keyword>
<organism evidence="21 22">
    <name type="scientific">Haloferula sargassicola</name>
    <dbReference type="NCBI Taxonomy" id="490096"/>
    <lineage>
        <taxon>Bacteria</taxon>
        <taxon>Pseudomonadati</taxon>
        <taxon>Verrucomicrobiota</taxon>
        <taxon>Verrucomicrobiia</taxon>
        <taxon>Verrucomicrobiales</taxon>
        <taxon>Verrucomicrobiaceae</taxon>
        <taxon>Haloferula</taxon>
    </lineage>
</organism>
<evidence type="ECO:0000256" key="5">
    <source>
        <dbReference type="ARBA" id="ARBA00022617"/>
    </source>
</evidence>
<evidence type="ECO:0000256" key="17">
    <source>
        <dbReference type="PROSITE-ProRule" id="PRU00433"/>
    </source>
</evidence>
<comment type="function">
    <text evidence="15">Subunits I and II form the functional core of the enzyme complex. Electrons originating in cytochrome c are transferred via heme a and Cu(A) to the binuclear center formed by heme a3 and Cu(B).</text>
</comment>
<evidence type="ECO:0000256" key="6">
    <source>
        <dbReference type="ARBA" id="ARBA00022660"/>
    </source>
</evidence>
<keyword evidence="22" id="KW-1185">Reference proteome</keyword>
<evidence type="ECO:0000256" key="13">
    <source>
        <dbReference type="ARBA" id="ARBA00023008"/>
    </source>
</evidence>
<evidence type="ECO:0000259" key="19">
    <source>
        <dbReference type="PROSITE" id="PS50857"/>
    </source>
</evidence>
<feature type="domain" description="Cytochrome oxidase subunit II copper A binding" evidence="19">
    <location>
        <begin position="96"/>
        <end position="207"/>
    </location>
</feature>
<keyword evidence="8 17" id="KW-0479">Metal-binding</keyword>
<dbReference type="InterPro" id="IPR036909">
    <property type="entry name" value="Cyt_c-like_dom_sf"/>
</dbReference>
<proteinExistence type="inferred from homology"/>
<evidence type="ECO:0000256" key="15">
    <source>
        <dbReference type="ARBA" id="ARBA00024688"/>
    </source>
</evidence>
<evidence type="ECO:0000256" key="1">
    <source>
        <dbReference type="ARBA" id="ARBA00004141"/>
    </source>
</evidence>